<organism evidence="16 17">
    <name type="scientific">Candidatus Glomeribacter gigasporarum BEG34</name>
    <dbReference type="NCBI Taxonomy" id="1070319"/>
    <lineage>
        <taxon>Bacteria</taxon>
        <taxon>Pseudomonadati</taxon>
        <taxon>Pseudomonadota</taxon>
        <taxon>Betaproteobacteria</taxon>
        <taxon>Burkholderiales</taxon>
        <taxon>Burkholderiaceae</taxon>
        <taxon>Candidatus Glomeribacter</taxon>
    </lineage>
</organism>
<dbReference type="SMART" id="SM00382">
    <property type="entry name" value="AAA"/>
    <property type="match status" value="1"/>
</dbReference>
<evidence type="ECO:0000313" key="16">
    <source>
        <dbReference type="EMBL" id="CCD29504.1"/>
    </source>
</evidence>
<dbReference type="InterPro" id="IPR003439">
    <property type="entry name" value="ABC_transporter-like_ATP-bd"/>
</dbReference>
<evidence type="ECO:0000256" key="2">
    <source>
        <dbReference type="ARBA" id="ARBA00004515"/>
    </source>
</evidence>
<evidence type="ECO:0000256" key="5">
    <source>
        <dbReference type="ARBA" id="ARBA00022448"/>
    </source>
</evidence>
<dbReference type="GO" id="GO:0016887">
    <property type="term" value="F:ATP hydrolysis activity"/>
    <property type="evidence" value="ECO:0007669"/>
    <property type="project" value="InterPro"/>
</dbReference>
<dbReference type="AlphaFoldDB" id="G2J9Q7"/>
<dbReference type="NCBIfam" id="TIGR04406">
    <property type="entry name" value="LPS_export_lptB"/>
    <property type="match status" value="1"/>
</dbReference>
<reference evidence="16 17" key="1">
    <citation type="submission" date="2011-08" db="EMBL/GenBank/DDBJ databases">
        <title>The genome of the obligate endobacterium of an arbuscular mycorrhizal fungus reveals an interphylum network of nutritional interactions.</title>
        <authorList>
            <person name="Ghignone S."/>
            <person name="Salvioli A."/>
            <person name="Anca I."/>
            <person name="Lumini E."/>
            <person name="Ortu G."/>
            <person name="Petiti L."/>
            <person name="Cruveiller S."/>
            <person name="Bianciotto V."/>
            <person name="Piffanelli P."/>
            <person name="Lanfranco L."/>
            <person name="Bonfante P."/>
        </authorList>
    </citation>
    <scope>NUCLEOTIDE SEQUENCE [LARGE SCALE GENOMIC DNA]</scope>
    <source>
        <strain evidence="16 17">BEG34</strain>
    </source>
</reference>
<feature type="domain" description="ABC transporter" evidence="15">
    <location>
        <begin position="8"/>
        <end position="246"/>
    </location>
</feature>
<dbReference type="STRING" id="1070319.CAGGBEG34_250004"/>
<keyword evidence="11" id="KW-1278">Translocase</keyword>
<evidence type="ECO:0000256" key="7">
    <source>
        <dbReference type="ARBA" id="ARBA00022490"/>
    </source>
</evidence>
<evidence type="ECO:0000256" key="12">
    <source>
        <dbReference type="ARBA" id="ARBA00023136"/>
    </source>
</evidence>
<sequence>MSVRQSALAARHLQKRFGARTVVKDISLEVKSGEIVGLLGPNGAGKTTSFYMMVGLIPLDAGQITLDGHPVSMLPIHRRARLGLSYLPQESSVFRKLSVEQNIRAVLELQRDARGVPLPANAIAARTQALMNELQIAHLNEHIALSLSGGERRRVEIARALATNPKFILLDEPFSGVDPIAVLEIQKIIRFLKRRNIGILVTDHNVRETLGICDHAYIVSDGRVLAAGAPSDIIANESVRRVYLGEHFKM</sequence>
<dbReference type="FunFam" id="3.40.50.300:FF:000151">
    <property type="entry name" value="Lipopolysaccharide ABC transporter ATP-binding protein"/>
    <property type="match status" value="1"/>
</dbReference>
<comment type="caution">
    <text evidence="16">The sequence shown here is derived from an EMBL/GenBank/DDBJ whole genome shotgun (WGS) entry which is preliminary data.</text>
</comment>
<keyword evidence="6" id="KW-1003">Cell membrane</keyword>
<keyword evidence="17" id="KW-1185">Reference proteome</keyword>
<dbReference type="Gene3D" id="3.40.50.300">
    <property type="entry name" value="P-loop containing nucleotide triphosphate hydrolases"/>
    <property type="match status" value="1"/>
</dbReference>
<evidence type="ECO:0000256" key="6">
    <source>
        <dbReference type="ARBA" id="ARBA00022475"/>
    </source>
</evidence>
<comment type="similarity">
    <text evidence="3">Belongs to the ABC transporter superfamily. Outer membrane lipopolysaccharide export (TC 1.B.42) family.</text>
</comment>
<dbReference type="GO" id="GO:0043190">
    <property type="term" value="C:ATP-binding cassette (ABC) transporter complex"/>
    <property type="evidence" value="ECO:0007669"/>
    <property type="project" value="InterPro"/>
</dbReference>
<dbReference type="InterPro" id="IPR027417">
    <property type="entry name" value="P-loop_NTPase"/>
</dbReference>
<keyword evidence="7" id="KW-0963">Cytoplasm</keyword>
<dbReference type="SUPFAM" id="SSF52540">
    <property type="entry name" value="P-loop containing nucleoside triphosphate hydrolases"/>
    <property type="match status" value="1"/>
</dbReference>
<keyword evidence="10 16" id="KW-0067">ATP-binding</keyword>
<evidence type="ECO:0000256" key="1">
    <source>
        <dbReference type="ARBA" id="ARBA00004496"/>
    </source>
</evidence>
<dbReference type="EMBL" id="CAFB01000042">
    <property type="protein sequence ID" value="CCD29504.1"/>
    <property type="molecule type" value="Genomic_DNA"/>
</dbReference>
<comment type="function">
    <text evidence="13">Part of the ABC transporter complex LptBFG involved in the translocation of lipopolysaccharide (LPS) from the inner membrane to the outer membrane. Probably responsible for energy coupling to the transport system.</text>
</comment>
<proteinExistence type="inferred from homology"/>
<dbReference type="Pfam" id="PF12399">
    <property type="entry name" value="BCA_ABC_TP_C"/>
    <property type="match status" value="1"/>
</dbReference>
<dbReference type="PROSITE" id="PS00211">
    <property type="entry name" value="ABC_TRANSPORTER_1"/>
    <property type="match status" value="1"/>
</dbReference>
<dbReference type="eggNOG" id="COG1137">
    <property type="taxonomic scope" value="Bacteria"/>
</dbReference>
<evidence type="ECO:0000256" key="9">
    <source>
        <dbReference type="ARBA" id="ARBA00022741"/>
    </source>
</evidence>
<comment type="subunit">
    <text evidence="14">Component of the lipopolysaccharide transport and assembly complex. The LptBFG transporter is composed of two ATP-binding proteins (LptB) and two transmembrane proteins (LptF and LptG).</text>
</comment>
<dbReference type="InterPro" id="IPR017871">
    <property type="entry name" value="ABC_transporter-like_CS"/>
</dbReference>
<dbReference type="GO" id="GO:0055085">
    <property type="term" value="P:transmembrane transport"/>
    <property type="evidence" value="ECO:0007669"/>
    <property type="project" value="InterPro"/>
</dbReference>
<dbReference type="GO" id="GO:0005524">
    <property type="term" value="F:ATP binding"/>
    <property type="evidence" value="ECO:0007669"/>
    <property type="project" value="UniProtKB-KW"/>
</dbReference>
<evidence type="ECO:0000259" key="15">
    <source>
        <dbReference type="PROSITE" id="PS50893"/>
    </source>
</evidence>
<evidence type="ECO:0000256" key="8">
    <source>
        <dbReference type="ARBA" id="ARBA00022519"/>
    </source>
</evidence>
<dbReference type="PANTHER" id="PTHR45772:SF10">
    <property type="entry name" value="LIPOPOLYSACCHARIDE EXPORT SYSTEM ATP-BINDING PROTEIN LPTB"/>
    <property type="match status" value="1"/>
</dbReference>
<evidence type="ECO:0000256" key="3">
    <source>
        <dbReference type="ARBA" id="ARBA00010865"/>
    </source>
</evidence>
<name>G2J9Q7_9BURK</name>
<evidence type="ECO:0000256" key="13">
    <source>
        <dbReference type="ARBA" id="ARBA00024818"/>
    </source>
</evidence>
<keyword evidence="12" id="KW-0472">Membrane</keyword>
<dbReference type="InterPro" id="IPR051120">
    <property type="entry name" value="ABC_AA/LPS_Transport"/>
</dbReference>
<keyword evidence="9" id="KW-0547">Nucleotide-binding</keyword>
<dbReference type="PROSITE" id="PS50893">
    <property type="entry name" value="ABC_TRANSPORTER_2"/>
    <property type="match status" value="1"/>
</dbReference>
<keyword evidence="8" id="KW-0997">Cell inner membrane</keyword>
<protein>
    <recommendedName>
        <fullName evidence="4">Lipopolysaccharide export system ATP-binding protein LptB</fullName>
    </recommendedName>
</protein>
<evidence type="ECO:0000256" key="10">
    <source>
        <dbReference type="ARBA" id="ARBA00022840"/>
    </source>
</evidence>
<dbReference type="Proteomes" id="UP000054051">
    <property type="component" value="Unassembled WGS sequence"/>
</dbReference>
<dbReference type="InterPro" id="IPR003593">
    <property type="entry name" value="AAA+_ATPase"/>
</dbReference>
<dbReference type="InterPro" id="IPR032823">
    <property type="entry name" value="BCA_ABC_TP_C"/>
</dbReference>
<evidence type="ECO:0000256" key="14">
    <source>
        <dbReference type="ARBA" id="ARBA00026081"/>
    </source>
</evidence>
<evidence type="ECO:0000313" key="17">
    <source>
        <dbReference type="Proteomes" id="UP000054051"/>
    </source>
</evidence>
<evidence type="ECO:0000256" key="11">
    <source>
        <dbReference type="ARBA" id="ARBA00022967"/>
    </source>
</evidence>
<evidence type="ECO:0000256" key="4">
    <source>
        <dbReference type="ARBA" id="ARBA00017803"/>
    </source>
</evidence>
<comment type="subcellular location">
    <subcellularLocation>
        <location evidence="2">Cell inner membrane</location>
        <topology evidence="2">Peripheral membrane protein</topology>
        <orientation evidence="2">Cytoplasmic side</orientation>
    </subcellularLocation>
    <subcellularLocation>
        <location evidence="1">Cytoplasm</location>
    </subcellularLocation>
</comment>
<accession>G2J9Q7</accession>
<dbReference type="CDD" id="cd03218">
    <property type="entry name" value="ABC_YhbG"/>
    <property type="match status" value="1"/>
</dbReference>
<dbReference type="InterPro" id="IPR030921">
    <property type="entry name" value="LPS_export_LptB"/>
</dbReference>
<dbReference type="PANTHER" id="PTHR45772">
    <property type="entry name" value="CONSERVED COMPONENT OF ABC TRANSPORTER FOR NATURAL AMINO ACIDS-RELATED"/>
    <property type="match status" value="1"/>
</dbReference>
<keyword evidence="5" id="KW-0813">Transport</keyword>
<gene>
    <name evidence="16" type="ORF">CAGGBEG34_250004</name>
</gene>
<dbReference type="Pfam" id="PF00005">
    <property type="entry name" value="ABC_tran"/>
    <property type="match status" value="1"/>
</dbReference>